<reference evidence="2" key="1">
    <citation type="submission" date="2017-01" db="EMBL/GenBank/DDBJ databases">
        <authorList>
            <person name="Varghese N."/>
            <person name="Submissions S."/>
        </authorList>
    </citation>
    <scope>NUCLEOTIDE SEQUENCE [LARGE SCALE GENOMIC DNA]</scope>
    <source>
        <strain evidence="2">DSM 22306</strain>
    </source>
</reference>
<evidence type="ECO:0008006" key="3">
    <source>
        <dbReference type="Google" id="ProtNLM"/>
    </source>
</evidence>
<dbReference type="EMBL" id="FTOE01000003">
    <property type="protein sequence ID" value="SIS66289.1"/>
    <property type="molecule type" value="Genomic_DNA"/>
</dbReference>
<dbReference type="InterPro" id="IPR021856">
    <property type="entry name" value="DUF3465"/>
</dbReference>
<accession>A0A1N7KXE4</accession>
<dbReference type="RefSeq" id="WP_238377127.1">
    <property type="nucleotide sequence ID" value="NZ_FTOE01000003.1"/>
</dbReference>
<protein>
    <recommendedName>
        <fullName evidence="3">DUF3465 domain-containing protein</fullName>
    </recommendedName>
</protein>
<dbReference type="Pfam" id="PF11948">
    <property type="entry name" value="DUF3465"/>
    <property type="match status" value="1"/>
</dbReference>
<evidence type="ECO:0000313" key="2">
    <source>
        <dbReference type="Proteomes" id="UP000185999"/>
    </source>
</evidence>
<name>A0A1N7KXE4_9GAMM</name>
<proteinExistence type="predicted"/>
<dbReference type="AlphaFoldDB" id="A0A1N7KXE4"/>
<organism evidence="1 2">
    <name type="scientific">Neptunomonas antarctica</name>
    <dbReference type="NCBI Taxonomy" id="619304"/>
    <lineage>
        <taxon>Bacteria</taxon>
        <taxon>Pseudomonadati</taxon>
        <taxon>Pseudomonadota</taxon>
        <taxon>Gammaproteobacteria</taxon>
        <taxon>Oceanospirillales</taxon>
        <taxon>Oceanospirillaceae</taxon>
        <taxon>Neptunomonas</taxon>
    </lineage>
</organism>
<sequence length="172" mass="18859">MKIPLSPKFSSKLSSKLRILLIAVLGLVWVANEYGSGNLIKQDVGTANSTQQSASNTAIADSSQGDIEAAFRNKQSDIIISAQGTVVKVLPDDTNGSQHQRFIVKINPTQTILIAHNIDLAPRVNALKVGGLIRFKGEYEWNKKGGVVHWTHHDPANRHVAGWIELNGQRYQ</sequence>
<dbReference type="STRING" id="619304.SAMN05421760_10352"/>
<evidence type="ECO:0000313" key="1">
    <source>
        <dbReference type="EMBL" id="SIS66289.1"/>
    </source>
</evidence>
<dbReference type="Proteomes" id="UP000185999">
    <property type="component" value="Unassembled WGS sequence"/>
</dbReference>
<keyword evidence="2" id="KW-1185">Reference proteome</keyword>
<gene>
    <name evidence="1" type="ORF">SAMN05421760_10352</name>
</gene>